<proteinExistence type="predicted"/>
<feature type="signal peptide" evidence="1">
    <location>
        <begin position="1"/>
        <end position="26"/>
    </location>
</feature>
<evidence type="ECO:0000313" key="2">
    <source>
        <dbReference type="EMBL" id="PQJ16705.1"/>
    </source>
</evidence>
<evidence type="ECO:0000313" key="3">
    <source>
        <dbReference type="Proteomes" id="UP000239366"/>
    </source>
</evidence>
<evidence type="ECO:0000256" key="1">
    <source>
        <dbReference type="SAM" id="SignalP"/>
    </source>
</evidence>
<keyword evidence="3" id="KW-1185">Reference proteome</keyword>
<evidence type="ECO:0008006" key="4">
    <source>
        <dbReference type="Google" id="ProtNLM"/>
    </source>
</evidence>
<keyword evidence="1" id="KW-0732">Signal</keyword>
<accession>A0A2S7TAZ6</accession>
<dbReference type="Proteomes" id="UP000239366">
    <property type="component" value="Unassembled WGS sequence"/>
</dbReference>
<name>A0A2S7TAZ6_9FLAO</name>
<reference evidence="3" key="1">
    <citation type="submission" date="2016-11" db="EMBL/GenBank/DDBJ databases">
        <title>Trade-off between light-utilization and light-protection in marine flavobacteria.</title>
        <authorList>
            <person name="Kumagai Y."/>
            <person name="Yoshizawa S."/>
            <person name="Kogure K."/>
        </authorList>
    </citation>
    <scope>NUCLEOTIDE SEQUENCE [LARGE SCALE GENOMIC DNA]</scope>
    <source>
        <strain evidence="3">SG-18</strain>
    </source>
</reference>
<dbReference type="AlphaFoldDB" id="A0A2S7TAZ6"/>
<dbReference type="RefSeq" id="WP_245916284.1">
    <property type="nucleotide sequence ID" value="NZ_MQVX01000001.1"/>
</dbReference>
<dbReference type="Gene3D" id="2.60.40.10">
    <property type="entry name" value="Immunoglobulins"/>
    <property type="match status" value="1"/>
</dbReference>
<gene>
    <name evidence="2" type="ORF">BST99_14120</name>
</gene>
<sequence>MRKFSSRLLYLSLFTVVLWSCGGSGGGNNGGGGTDDDGMGNIPDPGAATLVFPENNSECTEGTIIDEDRSTITFQWNDAQNTDSYAITVTNLDTGISFTTFSDISQADITVDRGTPYSWRVLSRAMGTNATAESTTFQFFNEGPGISNYAPFPATVISPARGANLSGTEVDLEWSGSDVDGDIVDYEVFMDTNADPTGNSLGVTAETTLSNVSVNSGTTYYWMVRTRDSAGNTSNSEVFQFRIL</sequence>
<protein>
    <recommendedName>
        <fullName evidence="4">Fibronectin type-III domain-containing protein</fullName>
    </recommendedName>
</protein>
<dbReference type="EMBL" id="MQVX01000001">
    <property type="protein sequence ID" value="PQJ16705.1"/>
    <property type="molecule type" value="Genomic_DNA"/>
</dbReference>
<organism evidence="2 3">
    <name type="scientific">Aureicoccus marinus</name>
    <dbReference type="NCBI Taxonomy" id="754435"/>
    <lineage>
        <taxon>Bacteria</taxon>
        <taxon>Pseudomonadati</taxon>
        <taxon>Bacteroidota</taxon>
        <taxon>Flavobacteriia</taxon>
        <taxon>Flavobacteriales</taxon>
        <taxon>Flavobacteriaceae</taxon>
        <taxon>Aureicoccus</taxon>
    </lineage>
</organism>
<dbReference type="SUPFAM" id="SSF49265">
    <property type="entry name" value="Fibronectin type III"/>
    <property type="match status" value="1"/>
</dbReference>
<dbReference type="InterPro" id="IPR036116">
    <property type="entry name" value="FN3_sf"/>
</dbReference>
<dbReference type="InterPro" id="IPR013783">
    <property type="entry name" value="Ig-like_fold"/>
</dbReference>
<comment type="caution">
    <text evidence="2">The sequence shown here is derived from an EMBL/GenBank/DDBJ whole genome shotgun (WGS) entry which is preliminary data.</text>
</comment>
<feature type="chain" id="PRO_5015615072" description="Fibronectin type-III domain-containing protein" evidence="1">
    <location>
        <begin position="27"/>
        <end position="244"/>
    </location>
</feature>